<evidence type="ECO:0000259" key="8">
    <source>
        <dbReference type="Pfam" id="PF00884"/>
    </source>
</evidence>
<sequence>MKHLLPIIIASALALGCDDSSLHAAKGNDQPPNFVVLLSDDQSWVGSSVLMDPADNRTRSDYFRTPHLERLAKRGMLFSQGYSPAPFCCPTRRSLLVGQSPARHIYQKDQKNWTLNYRKQLSLPLMLKQANPAYQTAHFGKWDMRFDNVTPSEMGYDVSDGYTGNGTGGSKGTGGPAAKDDPKLIRSLTQRTCDFMETHARSRKPFFVQVSHYAVHLDIFYSEDSLKQTKRLPKGKKHTMPEFAAMTRDLDDGVGAVMEKIESLGLKDNTYVFFLSDNGGRLTMPGQKNKKLPRNHPLRQGKGSMYEGGLRVPFIVLGPGVKPGSLSRIPVTGLDLFP</sequence>
<feature type="non-terminal residue" evidence="9">
    <location>
        <position position="338"/>
    </location>
</feature>
<keyword evidence="4" id="KW-0732">Signal</keyword>
<feature type="region of interest" description="Disordered" evidence="7">
    <location>
        <begin position="284"/>
        <end position="303"/>
    </location>
</feature>
<dbReference type="Gene3D" id="3.40.720.10">
    <property type="entry name" value="Alkaline Phosphatase, subunit A"/>
    <property type="match status" value="1"/>
</dbReference>
<dbReference type="PROSITE" id="PS51257">
    <property type="entry name" value="PROKAR_LIPOPROTEIN"/>
    <property type="match status" value="1"/>
</dbReference>
<protein>
    <recommendedName>
        <fullName evidence="8">Sulfatase N-terminal domain-containing protein</fullName>
    </recommendedName>
</protein>
<dbReference type="Pfam" id="PF00884">
    <property type="entry name" value="Sulfatase"/>
    <property type="match status" value="1"/>
</dbReference>
<comment type="cofactor">
    <cofactor evidence="1">
        <name>Ca(2+)</name>
        <dbReference type="ChEBI" id="CHEBI:29108"/>
    </cofactor>
</comment>
<reference evidence="9" key="1">
    <citation type="submission" date="2018-05" db="EMBL/GenBank/DDBJ databases">
        <authorList>
            <person name="Lanie J.A."/>
            <person name="Ng W.-L."/>
            <person name="Kazmierczak K.M."/>
            <person name="Andrzejewski T.M."/>
            <person name="Davidsen T.M."/>
            <person name="Wayne K.J."/>
            <person name="Tettelin H."/>
            <person name="Glass J.I."/>
            <person name="Rusch D."/>
            <person name="Podicherti R."/>
            <person name="Tsui H.-C.T."/>
            <person name="Winkler M.E."/>
        </authorList>
    </citation>
    <scope>NUCLEOTIDE SEQUENCE</scope>
</reference>
<keyword evidence="3" id="KW-0479">Metal-binding</keyword>
<evidence type="ECO:0000256" key="1">
    <source>
        <dbReference type="ARBA" id="ARBA00001913"/>
    </source>
</evidence>
<dbReference type="InterPro" id="IPR050738">
    <property type="entry name" value="Sulfatase"/>
</dbReference>
<proteinExistence type="inferred from homology"/>
<dbReference type="PANTHER" id="PTHR42693:SF42">
    <property type="entry name" value="ARYLSULFATASE G"/>
    <property type="match status" value="1"/>
</dbReference>
<name>A0A382G202_9ZZZZ</name>
<dbReference type="EMBL" id="UINC01053122">
    <property type="protein sequence ID" value="SVB69260.1"/>
    <property type="molecule type" value="Genomic_DNA"/>
</dbReference>
<dbReference type="AlphaFoldDB" id="A0A382G202"/>
<dbReference type="GO" id="GO:0004065">
    <property type="term" value="F:arylsulfatase activity"/>
    <property type="evidence" value="ECO:0007669"/>
    <property type="project" value="TreeGrafter"/>
</dbReference>
<organism evidence="9">
    <name type="scientific">marine metagenome</name>
    <dbReference type="NCBI Taxonomy" id="408172"/>
    <lineage>
        <taxon>unclassified sequences</taxon>
        <taxon>metagenomes</taxon>
        <taxon>ecological metagenomes</taxon>
    </lineage>
</organism>
<dbReference type="GO" id="GO:0046872">
    <property type="term" value="F:metal ion binding"/>
    <property type="evidence" value="ECO:0007669"/>
    <property type="project" value="UniProtKB-KW"/>
</dbReference>
<evidence type="ECO:0000256" key="7">
    <source>
        <dbReference type="SAM" id="MobiDB-lite"/>
    </source>
</evidence>
<evidence type="ECO:0000313" key="9">
    <source>
        <dbReference type="EMBL" id="SVB69260.1"/>
    </source>
</evidence>
<evidence type="ECO:0000256" key="6">
    <source>
        <dbReference type="ARBA" id="ARBA00022837"/>
    </source>
</evidence>
<keyword evidence="5" id="KW-0378">Hydrolase</keyword>
<feature type="domain" description="Sulfatase N-terminal" evidence="8">
    <location>
        <begin position="32"/>
        <end position="338"/>
    </location>
</feature>
<dbReference type="InterPro" id="IPR000917">
    <property type="entry name" value="Sulfatase_N"/>
</dbReference>
<dbReference type="SUPFAM" id="SSF53649">
    <property type="entry name" value="Alkaline phosphatase-like"/>
    <property type="match status" value="1"/>
</dbReference>
<keyword evidence="6" id="KW-0106">Calcium</keyword>
<comment type="similarity">
    <text evidence="2">Belongs to the sulfatase family.</text>
</comment>
<gene>
    <name evidence="9" type="ORF">METZ01_LOCUS222114</name>
</gene>
<evidence type="ECO:0000256" key="4">
    <source>
        <dbReference type="ARBA" id="ARBA00022729"/>
    </source>
</evidence>
<dbReference type="PANTHER" id="PTHR42693">
    <property type="entry name" value="ARYLSULFATASE FAMILY MEMBER"/>
    <property type="match status" value="1"/>
</dbReference>
<accession>A0A382G202</accession>
<feature type="compositionally biased region" description="Basic residues" evidence="7">
    <location>
        <begin position="288"/>
        <end position="299"/>
    </location>
</feature>
<evidence type="ECO:0000256" key="2">
    <source>
        <dbReference type="ARBA" id="ARBA00008779"/>
    </source>
</evidence>
<dbReference type="InterPro" id="IPR017850">
    <property type="entry name" value="Alkaline_phosphatase_core_sf"/>
</dbReference>
<evidence type="ECO:0000256" key="5">
    <source>
        <dbReference type="ARBA" id="ARBA00022801"/>
    </source>
</evidence>
<evidence type="ECO:0000256" key="3">
    <source>
        <dbReference type="ARBA" id="ARBA00022723"/>
    </source>
</evidence>